<dbReference type="PROSITE" id="PS50927">
    <property type="entry name" value="BULB_LECTIN"/>
    <property type="match status" value="1"/>
</dbReference>
<reference evidence="5" key="1">
    <citation type="journal article" date="2021" name="Front. Plant Sci.">
        <title>Chromosome-Scale Genome Assembly for Chinese Sour Jujube and Insights Into Its Genome Evolution and Domestication Signature.</title>
        <authorList>
            <person name="Shen L.-Y."/>
            <person name="Luo H."/>
            <person name="Wang X.-L."/>
            <person name="Wang X.-M."/>
            <person name="Qiu X.-J."/>
            <person name="Liu H."/>
            <person name="Zhou S.-S."/>
            <person name="Jia K.-H."/>
            <person name="Nie S."/>
            <person name="Bao Y.-T."/>
            <person name="Zhang R.-G."/>
            <person name="Yun Q.-Z."/>
            <person name="Chai Y.-H."/>
            <person name="Lu J.-Y."/>
            <person name="Li Y."/>
            <person name="Zhao S.-W."/>
            <person name="Mao J.-F."/>
            <person name="Jia S.-G."/>
            <person name="Mao Y.-M."/>
        </authorList>
    </citation>
    <scope>NUCLEOTIDE SEQUENCE</scope>
    <source>
        <strain evidence="5">AT0</strain>
        <tissue evidence="5">Leaf</tissue>
    </source>
</reference>
<gene>
    <name evidence="5" type="ORF">FEM48_Zijuj04G0079100</name>
</gene>
<sequence length="119" mass="13628">MLRISNGNLVLFDESKIPIWSTNIVNSTTSDSVKAVLQNDGNFVLKDGSNSLKILWHKFEHPTDTWLHGCKFGYNNIAKTSQRLISWKNSEDPSPGLYSRELDTSDRALKILWNRSKNY</sequence>
<feature type="domain" description="Bulb-type lectin" evidence="4">
    <location>
        <begin position="1"/>
        <end position="58"/>
    </location>
</feature>
<evidence type="ECO:0000256" key="2">
    <source>
        <dbReference type="ARBA" id="ARBA00023157"/>
    </source>
</evidence>
<dbReference type="PANTHER" id="PTHR32444:SF247">
    <property type="entry name" value="OS01G0958200 PROTEIN"/>
    <property type="match status" value="1"/>
</dbReference>
<dbReference type="PANTHER" id="PTHR32444">
    <property type="entry name" value="BULB-TYPE LECTIN DOMAIN-CONTAINING PROTEIN"/>
    <property type="match status" value="1"/>
</dbReference>
<keyword evidence="3" id="KW-0325">Glycoprotein</keyword>
<evidence type="ECO:0000256" key="1">
    <source>
        <dbReference type="ARBA" id="ARBA00022729"/>
    </source>
</evidence>
<evidence type="ECO:0000256" key="3">
    <source>
        <dbReference type="ARBA" id="ARBA00023180"/>
    </source>
</evidence>
<evidence type="ECO:0000259" key="4">
    <source>
        <dbReference type="PROSITE" id="PS50927"/>
    </source>
</evidence>
<keyword evidence="1" id="KW-0732">Signal</keyword>
<keyword evidence="2" id="KW-1015">Disulfide bond</keyword>
<dbReference type="Gene3D" id="2.90.10.30">
    <property type="match status" value="1"/>
</dbReference>
<evidence type="ECO:0000313" key="6">
    <source>
        <dbReference type="Proteomes" id="UP000813462"/>
    </source>
</evidence>
<evidence type="ECO:0000313" key="5">
    <source>
        <dbReference type="EMBL" id="KAH7532963.1"/>
    </source>
</evidence>
<accession>A0A978VIP4</accession>
<comment type="caution">
    <text evidence="5">The sequence shown here is derived from an EMBL/GenBank/DDBJ whole genome shotgun (WGS) entry which is preliminary data.</text>
</comment>
<dbReference type="InterPro" id="IPR036426">
    <property type="entry name" value="Bulb-type_lectin_dom_sf"/>
</dbReference>
<organism evidence="5 6">
    <name type="scientific">Ziziphus jujuba var. spinosa</name>
    <dbReference type="NCBI Taxonomy" id="714518"/>
    <lineage>
        <taxon>Eukaryota</taxon>
        <taxon>Viridiplantae</taxon>
        <taxon>Streptophyta</taxon>
        <taxon>Embryophyta</taxon>
        <taxon>Tracheophyta</taxon>
        <taxon>Spermatophyta</taxon>
        <taxon>Magnoliopsida</taxon>
        <taxon>eudicotyledons</taxon>
        <taxon>Gunneridae</taxon>
        <taxon>Pentapetalae</taxon>
        <taxon>rosids</taxon>
        <taxon>fabids</taxon>
        <taxon>Rosales</taxon>
        <taxon>Rhamnaceae</taxon>
        <taxon>Paliureae</taxon>
        <taxon>Ziziphus</taxon>
    </lineage>
</organism>
<protein>
    <recommendedName>
        <fullName evidence="4">Bulb-type lectin domain-containing protein</fullName>
    </recommendedName>
</protein>
<dbReference type="Pfam" id="PF01453">
    <property type="entry name" value="B_lectin"/>
    <property type="match status" value="1"/>
</dbReference>
<dbReference type="Proteomes" id="UP000813462">
    <property type="component" value="Unassembled WGS sequence"/>
</dbReference>
<dbReference type="InterPro" id="IPR001480">
    <property type="entry name" value="Bulb-type_lectin_dom"/>
</dbReference>
<dbReference type="AlphaFoldDB" id="A0A978VIP4"/>
<proteinExistence type="predicted"/>
<dbReference type="SUPFAM" id="SSF51110">
    <property type="entry name" value="alpha-D-mannose-specific plant lectins"/>
    <property type="match status" value="1"/>
</dbReference>
<dbReference type="EMBL" id="JAEACU010000004">
    <property type="protein sequence ID" value="KAH7532963.1"/>
    <property type="molecule type" value="Genomic_DNA"/>
</dbReference>
<name>A0A978VIP4_ZIZJJ</name>